<feature type="region of interest" description="Disordered" evidence="5">
    <location>
        <begin position="1038"/>
        <end position="1069"/>
    </location>
</feature>
<feature type="compositionally biased region" description="Polar residues" evidence="5">
    <location>
        <begin position="1267"/>
        <end position="1288"/>
    </location>
</feature>
<feature type="compositionally biased region" description="Low complexity" evidence="5">
    <location>
        <begin position="439"/>
        <end position="457"/>
    </location>
</feature>
<feature type="transmembrane region" description="Helical" evidence="6">
    <location>
        <begin position="664"/>
        <end position="688"/>
    </location>
</feature>
<feature type="compositionally biased region" description="Polar residues" evidence="5">
    <location>
        <begin position="127"/>
        <end position="141"/>
    </location>
</feature>
<feature type="compositionally biased region" description="Basic and acidic residues" evidence="5">
    <location>
        <begin position="1616"/>
        <end position="1626"/>
    </location>
</feature>
<feature type="compositionally biased region" description="Polar residues" evidence="5">
    <location>
        <begin position="1059"/>
        <end position="1069"/>
    </location>
</feature>
<dbReference type="Pfam" id="PF04547">
    <property type="entry name" value="Anoctamin"/>
    <property type="match status" value="1"/>
</dbReference>
<feature type="transmembrane region" description="Helical" evidence="6">
    <location>
        <begin position="573"/>
        <end position="592"/>
    </location>
</feature>
<keyword evidence="2 6" id="KW-0812">Transmembrane</keyword>
<feature type="compositionally biased region" description="Gly residues" evidence="5">
    <location>
        <begin position="1292"/>
        <end position="1305"/>
    </location>
</feature>
<evidence type="ECO:0000313" key="9">
    <source>
        <dbReference type="Proteomes" id="UP000301737"/>
    </source>
</evidence>
<dbReference type="GO" id="GO:0032541">
    <property type="term" value="C:cortical endoplasmic reticulum"/>
    <property type="evidence" value="ECO:0007669"/>
    <property type="project" value="TreeGrafter"/>
</dbReference>
<feature type="transmembrane region" description="Helical" evidence="6">
    <location>
        <begin position="709"/>
        <end position="728"/>
    </location>
</feature>
<feature type="compositionally biased region" description="Gly residues" evidence="5">
    <location>
        <begin position="192"/>
        <end position="201"/>
    </location>
</feature>
<feature type="compositionally biased region" description="Polar residues" evidence="5">
    <location>
        <begin position="1738"/>
        <end position="1753"/>
    </location>
</feature>
<dbReference type="InterPro" id="IPR007632">
    <property type="entry name" value="Anoctamin"/>
</dbReference>
<feature type="compositionally biased region" description="Basic residues" evidence="5">
    <location>
        <begin position="1800"/>
        <end position="1815"/>
    </location>
</feature>
<accession>A0A4C2E741</accession>
<feature type="compositionally biased region" description="Basic and acidic residues" evidence="5">
    <location>
        <begin position="85"/>
        <end position="101"/>
    </location>
</feature>
<feature type="compositionally biased region" description="Gly residues" evidence="5">
    <location>
        <begin position="208"/>
        <end position="220"/>
    </location>
</feature>
<feature type="region of interest" description="Disordered" evidence="5">
    <location>
        <begin position="61"/>
        <end position="466"/>
    </location>
</feature>
<feature type="domain" description="Anoctamin transmembrane" evidence="7">
    <location>
        <begin position="535"/>
        <end position="984"/>
    </location>
</feature>
<comment type="caution">
    <text evidence="8">The sequence shown here is derived from an EMBL/GenBank/DDBJ whole genome shotgun (WGS) entry which is preliminary data.</text>
</comment>
<name>A0A4C2E741_9SACH</name>
<evidence type="ECO:0000256" key="3">
    <source>
        <dbReference type="ARBA" id="ARBA00022989"/>
    </source>
</evidence>
<dbReference type="GO" id="GO:0005254">
    <property type="term" value="F:chloride channel activity"/>
    <property type="evidence" value="ECO:0007669"/>
    <property type="project" value="TreeGrafter"/>
</dbReference>
<gene>
    <name evidence="8" type="ORF">ZYGM_004113</name>
</gene>
<sequence>MSGSLEQLDPNYVVSFEYSKENVAKLVSEFRNHGIQTLTRPGHNSKTVYAFTRVDEPGVFEGGEAFSEKHPSKQPQPLKSGKTSHKSDTETEADTRPHDQSASKSVSSTVEGHTGNEAERKFENQNKTDSNSGPSDSNGISSEKRKDQAPLSDAEDTVKRQGGVQGLKDKASKVPGADKAEGDLKKKVSGGNKLGELGGASGLASSGSGSGSRSGAGAGKKGLADQAKGGLKGFNKDDVVKNGKEVFSSHKDELTEAGQKAAKGDTSGLEKAGTDVGKDVASRVDKDQLVSSGKKVFSSDKKDVFKNGKKVLAKDQAENKGEDTLSDIGSVGATGGLASKAGLGDGNAGGSIAKDSRPKGAKSSPGSKEFTKNTTGTSKGDKTADRGLKNDSEHRSFEEEIPGGTEGSLHSNAAVKGFPRESSASPSPRREEFSTHALGTGAESGAAGESASTGGSTKEPAALRSTADGGGGRAVLFAIVANFDFVQSVTPIYDAEKRKKLDATVNNLIRTPTLTPSNHDLTNLEHLTRNPREILYFFYFKNYILWLLPMSLVGVICRLFSRAVAPWEFNITYTFLLIAWSMLFASSWIYCLEPQYASKLGKVLGVVTPSEKKLSAPHVVLYKKLAFLPVALLFAVSLIAFQFVCFFIEIFITQLYSGPFSGVLALFPTVLISAVVPMLTLIYNKLFVDPLIKWENGPNPKKSKTEKNYILTFLTSYVPLLITLFVYLPLGHKFTPDLQGGVATYAKKYHIPVVASEFIVDVNRYKKQFFYYTVTAQIINMVLDNAVPLLLDILVPSLIKDGNRIQSDVVAKIDSIVQSRYPQDFDLWKKVQLYHASNYGEFDVDQNYSKLVVQFGYIAMFSIIWPLAPLIFTIFDLIIFRADLWRAFIKSKPSSNPSDLQVAKGGSHKIHVSSAPWNGILEKTTFLGFIVSVTLLLMYRYSNLPGVGLSTVLGKRGTWYRESPLVYSWPKILLAAVVAEHLALWGYLYVKGIYLSYQTKFEPATLPHVEVKSEPVNHEEIDETAAIMEEVAYEPVEIPNPKSDTFQKEGVTDGGASLNDPSNVFSAKSTGAEIHGSDDYPYSSNGDRSFFKGTVDDDHTRATGYSDGYRAGYSKGFQSDDENDGFASKDSAPNASNNGHDKDTSSGFQRRGYQKSGENGSFNDSVAPNDFSSGSAGKERSSTGDGNGFDVAHKTKKTHDSGANHNRSTKKTDSSSEKNGPPSDKVPKESSRYATSTKESNSSAQGNGKGFSTPNVVANSGAREIPVQSQGKNDLTSASAPKNPQTLNAAGTGAGAVAGATGGAGIADSGRASSTKQPSNREAAYLESPTPSEDAGATLPDTIPTSKNYDSRYGENSSPVRSAPQSEASPSASASGDSGNITGSAVGGGAAGGAASGLAAGAVGDFKSGKVPKGSGDVKKDVGSDIRSNKLPKGSDVGRDLKKDVPKDVGSDFTSSSKAPAGEGNDVSGTLSGTAKEDNKDSDKVPSVGNAMKTLDPAAVAGSAGNIAKDPSTAPQEAGNLAQQGAPVASAIWANRSKGVKGMNSQDTNEPASDATDTVKSSRKIVNDEGHNADAAQAGKYTPGNDVNEDVHVGGNERAASYNDVSDHNKGANIEDIERYNTKENIDGSYANKASGAARGAEKPTHGKSIRGTSSGREDGYSGADPESPAAQQFSRDAQSLKSGRTFGTAESKLDNLNGAAVQSEGAGTSGVSSPTDAGIQKTPQRSATKPKSDTTRPKSGTPSRSKTVGHSSQTRKEATNAKTPSGVEAPRGVSKDPKQKSSNPELRANQANSTPESKGKHKSGLLHKIIKKLE</sequence>
<feature type="compositionally biased region" description="Basic and acidic residues" evidence="5">
    <location>
        <begin position="114"/>
        <end position="126"/>
    </location>
</feature>
<evidence type="ECO:0000256" key="4">
    <source>
        <dbReference type="ARBA" id="ARBA00023136"/>
    </source>
</evidence>
<feature type="compositionally biased region" description="Polar residues" evidence="5">
    <location>
        <begin position="1232"/>
        <end position="1258"/>
    </location>
</feature>
<dbReference type="OrthoDB" id="296386at2759"/>
<feature type="compositionally biased region" description="Basic and acidic residues" evidence="5">
    <location>
        <begin position="297"/>
        <end position="323"/>
    </location>
</feature>
<feature type="compositionally biased region" description="Low complexity" evidence="5">
    <location>
        <begin position="1362"/>
        <end position="1375"/>
    </location>
</feature>
<evidence type="ECO:0000256" key="6">
    <source>
        <dbReference type="SAM" id="Phobius"/>
    </source>
</evidence>
<dbReference type="EMBL" id="BIMX01000005">
    <property type="protein sequence ID" value="GCE98539.1"/>
    <property type="molecule type" value="Genomic_DNA"/>
</dbReference>
<feature type="compositionally biased region" description="Polar residues" evidence="5">
    <location>
        <begin position="1343"/>
        <end position="1360"/>
    </location>
</feature>
<feature type="transmembrane region" description="Helical" evidence="6">
    <location>
        <begin position="972"/>
        <end position="990"/>
    </location>
</feature>
<keyword evidence="9" id="KW-1185">Reference proteome</keyword>
<protein>
    <recommendedName>
        <fullName evidence="7">Anoctamin transmembrane domain-containing protein</fullName>
    </recommendedName>
</protein>
<dbReference type="PANTHER" id="PTHR12308:SF73">
    <property type="entry name" value="ANOCTAMIN"/>
    <property type="match status" value="1"/>
</dbReference>
<evidence type="ECO:0000313" key="8">
    <source>
        <dbReference type="EMBL" id="GCE98539.1"/>
    </source>
</evidence>
<feature type="compositionally biased region" description="Polar residues" evidence="5">
    <location>
        <begin position="1781"/>
        <end position="1797"/>
    </location>
</feature>
<feature type="compositionally biased region" description="Polar residues" evidence="5">
    <location>
        <begin position="1706"/>
        <end position="1730"/>
    </location>
</feature>
<feature type="compositionally biased region" description="Gly residues" evidence="5">
    <location>
        <begin position="1385"/>
        <end position="1395"/>
    </location>
</feature>
<dbReference type="Proteomes" id="UP000301737">
    <property type="component" value="Unassembled WGS sequence"/>
</dbReference>
<reference evidence="8 9" key="1">
    <citation type="submission" date="2019-01" db="EMBL/GenBank/DDBJ databases">
        <title>Draft Genome Sequencing of Zygosaccharomyces mellis Ca-7.</title>
        <authorList>
            <person name="Shiwa Y."/>
            <person name="Kanesaki Y."/>
            <person name="Ishige T."/>
            <person name="Mura K."/>
            <person name="Hori T."/>
            <person name="Tamura T."/>
        </authorList>
    </citation>
    <scope>NUCLEOTIDE SEQUENCE [LARGE SCALE GENOMIC DNA]</scope>
    <source>
        <strain evidence="8 9">Ca-7</strain>
    </source>
</reference>
<feature type="compositionally biased region" description="Polar residues" evidence="5">
    <location>
        <begin position="1311"/>
        <end position="1320"/>
    </location>
</feature>
<feature type="compositionally biased region" description="Basic and acidic residues" evidence="5">
    <location>
        <begin position="234"/>
        <end position="254"/>
    </location>
</feature>
<organism evidence="8 9">
    <name type="scientific">Zygosaccharomyces mellis</name>
    <dbReference type="NCBI Taxonomy" id="42258"/>
    <lineage>
        <taxon>Eukaryota</taxon>
        <taxon>Fungi</taxon>
        <taxon>Dikarya</taxon>
        <taxon>Ascomycota</taxon>
        <taxon>Saccharomycotina</taxon>
        <taxon>Saccharomycetes</taxon>
        <taxon>Saccharomycetales</taxon>
        <taxon>Saccharomycetaceae</taxon>
        <taxon>Zygosaccharomyces</taxon>
    </lineage>
</organism>
<keyword evidence="3 6" id="KW-1133">Transmembrane helix</keyword>
<feature type="compositionally biased region" description="Basic and acidic residues" evidence="5">
    <location>
        <begin position="1436"/>
        <end position="1450"/>
    </location>
</feature>
<evidence type="ECO:0000259" key="7">
    <source>
        <dbReference type="Pfam" id="PF04547"/>
    </source>
</evidence>
<dbReference type="PANTHER" id="PTHR12308">
    <property type="entry name" value="ANOCTAMIN"/>
    <property type="match status" value="1"/>
</dbReference>
<feature type="compositionally biased region" description="Polar residues" evidence="5">
    <location>
        <begin position="1670"/>
        <end position="1683"/>
    </location>
</feature>
<feature type="compositionally biased region" description="Basic and acidic residues" evidence="5">
    <location>
        <begin position="1475"/>
        <end position="1484"/>
    </location>
</feature>
<feature type="transmembrane region" description="Helical" evidence="6">
    <location>
        <begin position="543"/>
        <end position="561"/>
    </location>
</feature>
<feature type="compositionally biased region" description="Basic and acidic residues" evidence="5">
    <location>
        <begin position="1416"/>
        <end position="1428"/>
    </location>
</feature>
<feature type="compositionally biased region" description="Basic and acidic residues" evidence="5">
    <location>
        <begin position="379"/>
        <end position="398"/>
    </location>
</feature>
<dbReference type="InterPro" id="IPR049452">
    <property type="entry name" value="Anoctamin_TM"/>
</dbReference>
<evidence type="ECO:0000256" key="5">
    <source>
        <dbReference type="SAM" id="MobiDB-lite"/>
    </source>
</evidence>
<feature type="transmembrane region" description="Helical" evidence="6">
    <location>
        <begin position="625"/>
        <end position="652"/>
    </location>
</feature>
<evidence type="ECO:0000256" key="2">
    <source>
        <dbReference type="ARBA" id="ARBA00022692"/>
    </source>
</evidence>
<feature type="compositionally biased region" description="Basic and acidic residues" evidence="5">
    <location>
        <begin position="272"/>
        <end position="288"/>
    </location>
</feature>
<proteinExistence type="predicted"/>
<feature type="transmembrane region" description="Helical" evidence="6">
    <location>
        <begin position="855"/>
        <end position="880"/>
    </location>
</feature>
<dbReference type="GO" id="GO:0016020">
    <property type="term" value="C:membrane"/>
    <property type="evidence" value="ECO:0007669"/>
    <property type="project" value="UniProtKB-SubCell"/>
</dbReference>
<feature type="compositionally biased region" description="Polar residues" evidence="5">
    <location>
        <begin position="102"/>
        <end position="111"/>
    </location>
</feature>
<feature type="compositionally biased region" description="Polar residues" evidence="5">
    <location>
        <begin position="1543"/>
        <end position="1559"/>
    </location>
</feature>
<feature type="region of interest" description="Disordered" evidence="5">
    <location>
        <begin position="1091"/>
        <end position="1815"/>
    </location>
</feature>
<keyword evidence="4 6" id="KW-0472">Membrane</keyword>
<feature type="compositionally biased region" description="Polar residues" evidence="5">
    <location>
        <begin position="1156"/>
        <end position="1175"/>
    </location>
</feature>
<evidence type="ECO:0000256" key="1">
    <source>
        <dbReference type="ARBA" id="ARBA00004141"/>
    </source>
</evidence>
<comment type="subcellular location">
    <subcellularLocation>
        <location evidence="1">Membrane</location>
        <topology evidence="1">Multi-pass membrane protein</topology>
    </subcellularLocation>
</comment>
<feature type="compositionally biased region" description="Basic and acidic residues" evidence="5">
    <location>
        <begin position="167"/>
        <end position="186"/>
    </location>
</feature>